<evidence type="ECO:0000313" key="24">
    <source>
        <dbReference type="EMBL" id="ELR59730.1"/>
    </source>
</evidence>
<dbReference type="EMBL" id="JH880682">
    <property type="protein sequence ID" value="ELR59730.1"/>
    <property type="molecule type" value="Genomic_DNA"/>
</dbReference>
<feature type="domain" description="C2H2-type" evidence="22">
    <location>
        <begin position="569"/>
        <end position="596"/>
    </location>
</feature>
<feature type="region of interest" description="Disordered" evidence="21">
    <location>
        <begin position="377"/>
        <end position="403"/>
    </location>
</feature>
<evidence type="ECO:0000256" key="11">
    <source>
        <dbReference type="ARBA" id="ARBA00023125"/>
    </source>
</evidence>
<dbReference type="SUPFAM" id="SSF57667">
    <property type="entry name" value="beta-beta-alpha zinc fingers"/>
    <property type="match status" value="3"/>
</dbReference>
<evidence type="ECO:0000256" key="10">
    <source>
        <dbReference type="ARBA" id="ARBA00023015"/>
    </source>
</evidence>
<dbReference type="FunFam" id="3.30.160.60:FF:005126">
    <property type="match status" value="1"/>
</dbReference>
<evidence type="ECO:0000256" key="8">
    <source>
        <dbReference type="ARBA" id="ARBA00022833"/>
    </source>
</evidence>
<dbReference type="PANTHER" id="PTHR23226:SF180">
    <property type="entry name" value="ZINC FINGER PROTEIN 496"/>
    <property type="match status" value="1"/>
</dbReference>
<keyword evidence="6" id="KW-0677">Repeat</keyword>
<dbReference type="SMART" id="SM00355">
    <property type="entry name" value="ZnF_C2H2"/>
    <property type="match status" value="5"/>
</dbReference>
<dbReference type="PANTHER" id="PTHR23226">
    <property type="entry name" value="ZINC FINGER AND SCAN DOMAIN-CONTAINING"/>
    <property type="match status" value="1"/>
</dbReference>
<evidence type="ECO:0000256" key="7">
    <source>
        <dbReference type="ARBA" id="ARBA00022771"/>
    </source>
</evidence>
<dbReference type="GO" id="GO:0008270">
    <property type="term" value="F:zinc ion binding"/>
    <property type="evidence" value="ECO:0007669"/>
    <property type="project" value="UniProtKB-KW"/>
</dbReference>
<keyword evidence="14 20" id="KW-0539">Nucleus</keyword>
<evidence type="ECO:0000256" key="19">
    <source>
        <dbReference type="PROSITE-ProRule" id="PRU00042"/>
    </source>
</evidence>
<dbReference type="InterPro" id="IPR036236">
    <property type="entry name" value="Znf_C2H2_sf"/>
</dbReference>
<feature type="compositionally biased region" description="Basic and acidic residues" evidence="21">
    <location>
        <begin position="389"/>
        <end position="399"/>
    </location>
</feature>
<dbReference type="InterPro" id="IPR013087">
    <property type="entry name" value="Znf_C2H2_type"/>
</dbReference>
<keyword evidence="10" id="KW-0805">Transcription regulation</keyword>
<evidence type="ECO:0000256" key="18">
    <source>
        <dbReference type="ARBA" id="ARBA00082844"/>
    </source>
</evidence>
<feature type="domain" description="C2H2-type" evidence="22">
    <location>
        <begin position="423"/>
        <end position="451"/>
    </location>
</feature>
<dbReference type="InterPro" id="IPR003309">
    <property type="entry name" value="SCAN_dom"/>
</dbReference>
<evidence type="ECO:0000256" key="3">
    <source>
        <dbReference type="ARBA" id="ARBA00022499"/>
    </source>
</evidence>
<comment type="similarity">
    <text evidence="1">Belongs to the krueppel C2H2-type zinc-finger protein family.</text>
</comment>
<dbReference type="SMART" id="SM00431">
    <property type="entry name" value="SCAN"/>
    <property type="match status" value="1"/>
</dbReference>
<protein>
    <recommendedName>
        <fullName evidence="17">Zinc finger protein 496</fullName>
    </recommendedName>
    <alternativeName>
        <fullName evidence="18">Zinc finger protein with KRAB and SCAN domains 17</fullName>
    </alternativeName>
</protein>
<dbReference type="PROSITE" id="PS50157">
    <property type="entry name" value="ZINC_FINGER_C2H2_2"/>
    <property type="match status" value="5"/>
</dbReference>
<feature type="region of interest" description="Disordered" evidence="21">
    <location>
        <begin position="327"/>
        <end position="350"/>
    </location>
</feature>
<evidence type="ECO:0000256" key="13">
    <source>
        <dbReference type="ARBA" id="ARBA00023163"/>
    </source>
</evidence>
<gene>
    <name evidence="24" type="ORF">M91_04690</name>
</gene>
<comment type="subcellular location">
    <subcellularLocation>
        <location evidence="20">Nucleus</location>
    </subcellularLocation>
</comment>
<dbReference type="GO" id="GO:0005634">
    <property type="term" value="C:nucleus"/>
    <property type="evidence" value="ECO:0007669"/>
    <property type="project" value="UniProtKB-SubCell"/>
</dbReference>
<feature type="region of interest" description="Disordered" evidence="21">
    <location>
        <begin position="1"/>
        <end position="20"/>
    </location>
</feature>
<dbReference type="SUPFAM" id="SSF109640">
    <property type="entry name" value="KRAB domain (Kruppel-associated box)"/>
    <property type="match status" value="1"/>
</dbReference>
<evidence type="ECO:0000256" key="21">
    <source>
        <dbReference type="SAM" id="MobiDB-lite"/>
    </source>
</evidence>
<dbReference type="GO" id="GO:0000978">
    <property type="term" value="F:RNA polymerase II cis-regulatory region sequence-specific DNA binding"/>
    <property type="evidence" value="ECO:0007669"/>
    <property type="project" value="TreeGrafter"/>
</dbReference>
<dbReference type="FunFam" id="3.30.160.60:FF:001758">
    <property type="entry name" value="Zinc finger protein 496"/>
    <property type="match status" value="1"/>
</dbReference>
<dbReference type="Pfam" id="PF00096">
    <property type="entry name" value="zf-C2H2"/>
    <property type="match status" value="4"/>
</dbReference>
<dbReference type="STRING" id="72004.ENSBMUP00000024614"/>
<keyword evidence="11" id="KW-0238">DNA-binding</keyword>
<evidence type="ECO:0000256" key="17">
    <source>
        <dbReference type="ARBA" id="ARBA00067752"/>
    </source>
</evidence>
<feature type="domain" description="C2H2-type" evidence="22">
    <location>
        <begin position="452"/>
        <end position="479"/>
    </location>
</feature>
<feature type="compositionally biased region" description="Acidic residues" evidence="21">
    <location>
        <begin position="118"/>
        <end position="131"/>
    </location>
</feature>
<keyword evidence="3" id="KW-1017">Isopeptide bond</keyword>
<keyword evidence="8" id="KW-0862">Zinc</keyword>
<reference evidence="24 25" key="1">
    <citation type="journal article" date="2012" name="Nat. Genet.">
        <title>The yak genome and adaptation to life at high altitude.</title>
        <authorList>
            <person name="Qiu Q."/>
            <person name="Zhang G."/>
            <person name="Ma T."/>
            <person name="Qian W."/>
            <person name="Wang J."/>
            <person name="Ye Z."/>
            <person name="Cao C."/>
            <person name="Hu Q."/>
            <person name="Kim J."/>
            <person name="Larkin D.M."/>
            <person name="Auvil L."/>
            <person name="Capitanu B."/>
            <person name="Ma J."/>
            <person name="Lewin H.A."/>
            <person name="Qian X."/>
            <person name="Lang Y."/>
            <person name="Zhou R."/>
            <person name="Wang L."/>
            <person name="Wang K."/>
            <person name="Xia J."/>
            <person name="Liao S."/>
            <person name="Pan S."/>
            <person name="Lu X."/>
            <person name="Hou H."/>
            <person name="Wang Y."/>
            <person name="Zang X."/>
            <person name="Yin Y."/>
            <person name="Ma H."/>
            <person name="Zhang J."/>
            <person name="Wang Z."/>
            <person name="Zhang Y."/>
            <person name="Zhang D."/>
            <person name="Yonezawa T."/>
            <person name="Hasegawa M."/>
            <person name="Zhong Y."/>
            <person name="Liu W."/>
            <person name="Zhang Y."/>
            <person name="Huang Z."/>
            <person name="Zhang S."/>
            <person name="Long R."/>
            <person name="Yang H."/>
            <person name="Wang J."/>
            <person name="Lenstra J.A."/>
            <person name="Cooper D.N."/>
            <person name="Wu Y."/>
            <person name="Wang J."/>
            <person name="Shi P."/>
            <person name="Wang J."/>
            <person name="Liu J."/>
        </authorList>
    </citation>
    <scope>NUCLEOTIDE SEQUENCE [LARGE SCALE GENOMIC DNA]</scope>
    <source>
        <strain evidence="25">yakQH1</strain>
    </source>
</reference>
<dbReference type="Gene3D" id="3.30.160.60">
    <property type="entry name" value="Classic Zinc Finger"/>
    <property type="match status" value="4"/>
</dbReference>
<dbReference type="CDD" id="cd07936">
    <property type="entry name" value="SCAN"/>
    <property type="match status" value="1"/>
</dbReference>
<evidence type="ECO:0000256" key="20">
    <source>
        <dbReference type="PROSITE-ProRule" id="PRU00187"/>
    </source>
</evidence>
<dbReference type="SUPFAM" id="SSF47353">
    <property type="entry name" value="Retrovirus capsid dimerization domain-like"/>
    <property type="match status" value="1"/>
</dbReference>
<sequence length="603" mass="68148">MRSPPGENPSSQGELPNPESSRRLFRRFCYQEAAGPREALHRLWDLCRGWLRPERHTKEQILELLVLEQFLAILPREVQGWVRAQEPESGDQAVSAVEALEREPGRPWQWLKHCEDPVVIDDGDSPPDQEQEQLPAEPHSDLAKSQDAQPIALAQSPGLPSRLSGQLSGDPVLQDTSILQEASLRDAQQVTTFQLPPAFLSITNSQSSLRLTSIQSVMPSSRLILCVLVLWFQNRVSPFKDMIFCFSEEDWSLLDPAQTGFYGEFIIGEDCGVSLPPNDAAAQLDLSQGEENEPRVPELQDFQGKDVSQVSYLDFPSLQPFQVEERRKRDELQVPEFQTSQQTVLPQSTCPVGGDAPFPENSLDEEVTIEIVLSSSGDEDSQLGPYCTDEPRSPTEKQHSLPISHRSGIEAAGEVQTSSKKSYVCPNCGKIFRWRVNFIRHLRSRREQEKPHECSVCGELFSDSEDLDGHLETHEVQKPFRCGACGKSFRLNSHLLSHRRIHLQPDGLELVKKKEQEASGTTGGDSDDLLTKGKAKLRCQCCDCGKVFQRPEHLARHRSNIHMDKSQPFQCRYCVKSFSQNSDLLRHQRLHMKRRSKQALNSY</sequence>
<evidence type="ECO:0000256" key="16">
    <source>
        <dbReference type="ARBA" id="ARBA00062518"/>
    </source>
</evidence>
<dbReference type="Pfam" id="PF02023">
    <property type="entry name" value="SCAN"/>
    <property type="match status" value="1"/>
</dbReference>
<keyword evidence="2" id="KW-0678">Repressor</keyword>
<dbReference type="InterPro" id="IPR001909">
    <property type="entry name" value="KRAB"/>
</dbReference>
<dbReference type="Pfam" id="PF01352">
    <property type="entry name" value="KRAB"/>
    <property type="match status" value="1"/>
</dbReference>
<keyword evidence="12" id="KW-0010">Activator</keyword>
<feature type="domain" description="C2H2-type" evidence="22">
    <location>
        <begin position="537"/>
        <end position="567"/>
    </location>
</feature>
<organism evidence="24 25">
    <name type="scientific">Bos mutus</name>
    <name type="common">wild yak</name>
    <dbReference type="NCBI Taxonomy" id="72004"/>
    <lineage>
        <taxon>Eukaryota</taxon>
        <taxon>Metazoa</taxon>
        <taxon>Chordata</taxon>
        <taxon>Craniata</taxon>
        <taxon>Vertebrata</taxon>
        <taxon>Euteleostomi</taxon>
        <taxon>Mammalia</taxon>
        <taxon>Eutheria</taxon>
        <taxon>Laurasiatheria</taxon>
        <taxon>Artiodactyla</taxon>
        <taxon>Ruminantia</taxon>
        <taxon>Pecora</taxon>
        <taxon>Bovidae</taxon>
        <taxon>Bovinae</taxon>
        <taxon>Bos</taxon>
    </lineage>
</organism>
<evidence type="ECO:0000313" key="25">
    <source>
        <dbReference type="Proteomes" id="UP000011080"/>
    </source>
</evidence>
<evidence type="ECO:0000256" key="12">
    <source>
        <dbReference type="ARBA" id="ARBA00023159"/>
    </source>
</evidence>
<dbReference type="PROSITE" id="PS50804">
    <property type="entry name" value="SCAN_BOX"/>
    <property type="match status" value="1"/>
</dbReference>
<keyword evidence="13" id="KW-0804">Transcription</keyword>
<evidence type="ECO:0000256" key="15">
    <source>
        <dbReference type="ARBA" id="ARBA00059498"/>
    </source>
</evidence>
<evidence type="ECO:0000256" key="14">
    <source>
        <dbReference type="ARBA" id="ARBA00023242"/>
    </source>
</evidence>
<feature type="domain" description="C2H2-type" evidence="22">
    <location>
        <begin position="480"/>
        <end position="507"/>
    </location>
</feature>
<dbReference type="Gene3D" id="1.10.4020.10">
    <property type="entry name" value="DNA breaking-rejoining enzymes"/>
    <property type="match status" value="1"/>
</dbReference>
<evidence type="ECO:0000256" key="9">
    <source>
        <dbReference type="ARBA" id="ARBA00022843"/>
    </source>
</evidence>
<feature type="region of interest" description="Disordered" evidence="21">
    <location>
        <begin position="117"/>
        <end position="146"/>
    </location>
</feature>
<keyword evidence="9" id="KW-0832">Ubl conjugation</keyword>
<dbReference type="InterPro" id="IPR036051">
    <property type="entry name" value="KRAB_dom_sf"/>
</dbReference>
<dbReference type="PROSITE" id="PS00028">
    <property type="entry name" value="ZINC_FINGER_C2H2_1"/>
    <property type="match status" value="4"/>
</dbReference>
<evidence type="ECO:0000256" key="4">
    <source>
        <dbReference type="ARBA" id="ARBA00022553"/>
    </source>
</evidence>
<evidence type="ECO:0000259" key="22">
    <source>
        <dbReference type="PROSITE" id="PS50157"/>
    </source>
</evidence>
<keyword evidence="7 19" id="KW-0863">Zinc-finger</keyword>
<dbReference type="FunFam" id="3.30.160.60:FF:001511">
    <property type="entry name" value="Zinc finger protein 496"/>
    <property type="match status" value="1"/>
</dbReference>
<accession>L8IT50</accession>
<dbReference type="FunFam" id="1.10.4020.10:FF:000001">
    <property type="entry name" value="zinc finger protein 263 isoform X1"/>
    <property type="match status" value="1"/>
</dbReference>
<name>L8IT50_9CETA</name>
<feature type="domain" description="SCAN box" evidence="23">
    <location>
        <begin position="22"/>
        <end position="103"/>
    </location>
</feature>
<dbReference type="CDD" id="cd07765">
    <property type="entry name" value="KRAB_A-box"/>
    <property type="match status" value="1"/>
</dbReference>
<evidence type="ECO:0000256" key="5">
    <source>
        <dbReference type="ARBA" id="ARBA00022723"/>
    </source>
</evidence>
<proteinExistence type="inferred from homology"/>
<dbReference type="FunFam" id="3.30.160.60:FF:001512">
    <property type="entry name" value="Zinc finger protein 496"/>
    <property type="match status" value="1"/>
</dbReference>
<evidence type="ECO:0000259" key="23">
    <source>
        <dbReference type="PROSITE" id="PS50804"/>
    </source>
</evidence>
<evidence type="ECO:0000256" key="6">
    <source>
        <dbReference type="ARBA" id="ARBA00022737"/>
    </source>
</evidence>
<keyword evidence="4" id="KW-0597">Phosphoprotein</keyword>
<comment type="subunit">
    <text evidence="16">Interacts (via zinc-fingers) with JARID2. Interacts with NSD1.</text>
</comment>
<feature type="compositionally biased region" description="Polar residues" evidence="21">
    <location>
        <begin position="336"/>
        <end position="350"/>
    </location>
</feature>
<dbReference type="InterPro" id="IPR038269">
    <property type="entry name" value="SCAN_sf"/>
</dbReference>
<dbReference type="GO" id="GO:0000981">
    <property type="term" value="F:DNA-binding transcription factor activity, RNA polymerase II-specific"/>
    <property type="evidence" value="ECO:0007669"/>
    <property type="project" value="TreeGrafter"/>
</dbReference>
<comment type="function">
    <text evidence="15">DNA-binding transcription factor that can both act as an activator and a repressor.</text>
</comment>
<evidence type="ECO:0000256" key="1">
    <source>
        <dbReference type="ARBA" id="ARBA00006991"/>
    </source>
</evidence>
<keyword evidence="5" id="KW-0479">Metal-binding</keyword>
<dbReference type="Proteomes" id="UP000011080">
    <property type="component" value="Unassembled WGS sequence"/>
</dbReference>
<evidence type="ECO:0000256" key="2">
    <source>
        <dbReference type="ARBA" id="ARBA00022491"/>
    </source>
</evidence>
<dbReference type="AlphaFoldDB" id="L8IT50"/>